<dbReference type="InterPro" id="IPR014756">
    <property type="entry name" value="Ig_E-set"/>
</dbReference>
<dbReference type="GO" id="GO:0008233">
    <property type="term" value="F:peptidase activity"/>
    <property type="evidence" value="ECO:0007669"/>
    <property type="project" value="UniProtKB-KW"/>
</dbReference>
<keyword evidence="5" id="KW-0378">Hydrolase</keyword>
<comment type="cofactor">
    <cofactor evidence="3">
        <name>Ca(2+)</name>
        <dbReference type="ChEBI" id="CHEBI:29108"/>
    </cofactor>
    <text evidence="3">Binds 1 Ca(2+) ion per subunit.</text>
</comment>
<keyword evidence="3" id="KW-0106">Calcium</keyword>
<dbReference type="AlphaFoldDB" id="A0A023EZ44"/>
<dbReference type="Pfam" id="PF00927">
    <property type="entry name" value="Transglut_C"/>
    <property type="match status" value="2"/>
</dbReference>
<dbReference type="Gene3D" id="2.60.40.10">
    <property type="entry name" value="Immunoglobulins"/>
    <property type="match status" value="3"/>
</dbReference>
<dbReference type="SUPFAM" id="SSF49309">
    <property type="entry name" value="Transglutaminase, two C-terminal domains"/>
    <property type="match status" value="2"/>
</dbReference>
<protein>
    <submittedName>
        <fullName evidence="5">Putative transglutaminase/protease-like proteinues</fullName>
    </submittedName>
</protein>
<accession>A0A023EZ44</accession>
<evidence type="ECO:0000256" key="3">
    <source>
        <dbReference type="PIRSR" id="PIRSR000459-2"/>
    </source>
</evidence>
<dbReference type="InterPro" id="IPR008958">
    <property type="entry name" value="Transglutaminase_C"/>
</dbReference>
<dbReference type="SUPFAM" id="SSF81296">
    <property type="entry name" value="E set domains"/>
    <property type="match status" value="1"/>
</dbReference>
<feature type="binding site" evidence="3">
    <location>
        <position position="390"/>
    </location>
    <ligand>
        <name>Ca(2+)</name>
        <dbReference type="ChEBI" id="CHEBI:29108"/>
    </ligand>
</feature>
<dbReference type="EMBL" id="GBBI01004225">
    <property type="protein sequence ID" value="JAC14487.1"/>
    <property type="molecule type" value="mRNA"/>
</dbReference>
<feature type="binding site" evidence="3">
    <location>
        <position position="392"/>
    </location>
    <ligand>
        <name>Ca(2+)</name>
        <dbReference type="ChEBI" id="CHEBI:29108"/>
    </ligand>
</feature>
<dbReference type="InterPro" id="IPR036985">
    <property type="entry name" value="Transglutaminase-like_sf"/>
</dbReference>
<dbReference type="FunFam" id="2.60.40.10:FF:000171">
    <property type="entry name" value="protein-glutamine gamma-glutamyltransferase 6"/>
    <property type="match status" value="1"/>
</dbReference>
<dbReference type="GO" id="GO:0006508">
    <property type="term" value="P:proteolysis"/>
    <property type="evidence" value="ECO:0007669"/>
    <property type="project" value="UniProtKB-KW"/>
</dbReference>
<keyword evidence="3" id="KW-0479">Metal-binding</keyword>
<dbReference type="PIRSF" id="PIRSF000459">
    <property type="entry name" value="TGM_EBP42"/>
    <property type="match status" value="1"/>
</dbReference>
<dbReference type="PANTHER" id="PTHR11590">
    <property type="entry name" value="PROTEIN-GLUTAMINE GAMMA-GLUTAMYLTRANSFERASE"/>
    <property type="match status" value="1"/>
</dbReference>
<dbReference type="GO" id="GO:0003810">
    <property type="term" value="F:protein-glutamine gamma-glutamyltransferase activity"/>
    <property type="evidence" value="ECO:0007669"/>
    <property type="project" value="InterPro"/>
</dbReference>
<dbReference type="InterPro" id="IPR050779">
    <property type="entry name" value="Transglutaminase"/>
</dbReference>
<dbReference type="InterPro" id="IPR038765">
    <property type="entry name" value="Papain-like_cys_pep_sf"/>
</dbReference>
<feature type="binding site" evidence="3">
    <location>
        <position position="452"/>
    </location>
    <ligand>
        <name>Ca(2+)</name>
        <dbReference type="ChEBI" id="CHEBI:29108"/>
    </ligand>
</feature>
<feature type="binding site" evidence="3">
    <location>
        <position position="447"/>
    </location>
    <ligand>
        <name>Ca(2+)</name>
        <dbReference type="ChEBI" id="CHEBI:29108"/>
    </ligand>
</feature>
<reference evidence="5" key="1">
    <citation type="journal article" date="2014" name="PLoS Negl. Trop. Dis.">
        <title>An updated insight into the Sialotranscriptome of Triatoma infestans: developmental stage and geographic variations.</title>
        <authorList>
            <person name="Schwarz A."/>
            <person name="Medrano-Mercado N."/>
            <person name="Schaub G.A."/>
            <person name="Struchiner C.J."/>
            <person name="Bargues M.D."/>
            <person name="Levy M.Z."/>
            <person name="Ribeiro J.M."/>
        </authorList>
    </citation>
    <scope>NUCLEOTIDE SEQUENCE</scope>
    <source>
        <strain evidence="5">Chile</strain>
        <tissue evidence="5">Salivary glands</tissue>
    </source>
</reference>
<feature type="domain" description="Transglutaminase-like" evidence="4">
    <location>
        <begin position="271"/>
        <end position="361"/>
    </location>
</feature>
<dbReference type="Pfam" id="PF00868">
    <property type="entry name" value="Transglut_N"/>
    <property type="match status" value="1"/>
</dbReference>
<dbReference type="PANTHER" id="PTHR11590:SF40">
    <property type="entry name" value="HEMOCYTE PROTEIN-GLUTAMINE GAMMA-GLUTAMYLTRANSFERASE-LIKE PROTEIN"/>
    <property type="match status" value="1"/>
</dbReference>
<dbReference type="InterPro" id="IPR002931">
    <property type="entry name" value="Transglutaminase-like"/>
</dbReference>
<dbReference type="InterPro" id="IPR023608">
    <property type="entry name" value="Transglutaminase_animal"/>
</dbReference>
<evidence type="ECO:0000256" key="2">
    <source>
        <dbReference type="PIRSR" id="PIRSR000459-1"/>
    </source>
</evidence>
<organism evidence="5">
    <name type="scientific">Triatoma infestans</name>
    <name type="common">Assassin bug</name>
    <dbReference type="NCBI Taxonomy" id="30076"/>
    <lineage>
        <taxon>Eukaryota</taxon>
        <taxon>Metazoa</taxon>
        <taxon>Ecdysozoa</taxon>
        <taxon>Arthropoda</taxon>
        <taxon>Hexapoda</taxon>
        <taxon>Insecta</taxon>
        <taxon>Pterygota</taxon>
        <taxon>Neoptera</taxon>
        <taxon>Paraneoptera</taxon>
        <taxon>Hemiptera</taxon>
        <taxon>Heteroptera</taxon>
        <taxon>Panheteroptera</taxon>
        <taxon>Cimicomorpha</taxon>
        <taxon>Reduviidae</taxon>
        <taxon>Triatominae</taxon>
        <taxon>Triatoma</taxon>
    </lineage>
</organism>
<evidence type="ECO:0000256" key="1">
    <source>
        <dbReference type="ARBA" id="ARBA00005968"/>
    </source>
</evidence>
<dbReference type="SUPFAM" id="SSF54001">
    <property type="entry name" value="Cysteine proteinases"/>
    <property type="match status" value="1"/>
</dbReference>
<keyword evidence="5" id="KW-0645">Protease</keyword>
<dbReference type="InterPro" id="IPR001102">
    <property type="entry name" value="Transglutaminase_N"/>
</dbReference>
<evidence type="ECO:0000259" key="4">
    <source>
        <dbReference type="SMART" id="SM00460"/>
    </source>
</evidence>
<feature type="active site" evidence="2">
    <location>
        <position position="335"/>
    </location>
</feature>
<sequence>YKMALKVSSLNLYPLENSKAHNTYKFEAVHLKPPTPIYRRGQEFDLDIVFSNRHFNNQVDKLRIIFNYEDEEKKSQSARGGAWLVDSQDIAEDPHLWSLRTVKNEGKTLKLRMKTPVICAVGAWTIKVKTDLRSNLGSSTYKHPELIYILFNPWNKDDTVYMPDTNLLEEYVMNDVGKVYVGAKQFSVGRQWLFGQFEAHVLPICRKVFERTNWRPGLPYNKRCDPIYVSRACTGVGKILQGNWSGNYEGGTNPSLWTGSAPILKEFSETGEKVKYGQCWVFASLGCSVCRALGIPARVVTNVIAGQDHDDSLTIDKYFDANGELEFNESLWNFHAWIDVWLARPDLPPGYGGWQAVDPTVGIGPSSLEAIKRGEVAYEFDVAKKISEVNADLVDWKKDEAALLGYRKIKTITDYVGYQMLTKKPHIFDPNGERDRDDVMYQYKNPEGSKEERMALLRAAMHCSPRACAVFELEDAKQIEEIKFSMSDIEKIHIGNGFTIVLNFENTVAEKKKVQLALTLISLYYNGTKGHTIKKVSETIDLNPNEKKQLKIHITPEDYLDKLVEFSLMKLYAIATVDETKQTWVGEDDFQVIKPTLNIQAAGSLSVGKPGKIIFQFKNPLKKKLTECVLAFDGPGILKHQKNPFRDVLPEENIKIEAAVTPKSPGKLTLVAIFYTKEMQEIMGSALIDVTS</sequence>
<dbReference type="InterPro" id="IPR013783">
    <property type="entry name" value="Ig-like_fold"/>
</dbReference>
<feature type="active site" evidence="2">
    <location>
        <position position="358"/>
    </location>
</feature>
<dbReference type="Gene3D" id="3.90.260.10">
    <property type="entry name" value="Transglutaminase-like"/>
    <property type="match status" value="1"/>
</dbReference>
<dbReference type="InterPro" id="IPR036238">
    <property type="entry name" value="Transglutaminase_C_sf"/>
</dbReference>
<feature type="active site" evidence="2">
    <location>
        <position position="279"/>
    </location>
</feature>
<proteinExistence type="evidence at transcript level"/>
<evidence type="ECO:0000313" key="5">
    <source>
        <dbReference type="EMBL" id="JAC14487.1"/>
    </source>
</evidence>
<comment type="similarity">
    <text evidence="1">Belongs to the transglutaminase superfamily. Transglutaminase family.</text>
</comment>
<feature type="non-terminal residue" evidence="5">
    <location>
        <position position="1"/>
    </location>
</feature>
<name>A0A023EZ44_TRIIF</name>
<dbReference type="GO" id="GO:0046872">
    <property type="term" value="F:metal ion binding"/>
    <property type="evidence" value="ECO:0007669"/>
    <property type="project" value="UniProtKB-KW"/>
</dbReference>
<dbReference type="SMART" id="SM00460">
    <property type="entry name" value="TGc"/>
    <property type="match status" value="1"/>
</dbReference>
<dbReference type="Pfam" id="PF01841">
    <property type="entry name" value="Transglut_core"/>
    <property type="match status" value="1"/>
</dbReference>